<gene>
    <name evidence="2" type="ORF">CK203_063305</name>
</gene>
<comment type="caution">
    <text evidence="2">The sequence shown here is derived from an EMBL/GenBank/DDBJ whole genome shotgun (WGS) entry which is preliminary data.</text>
</comment>
<name>A0A438G4U5_VITVI</name>
<evidence type="ECO:0000313" key="3">
    <source>
        <dbReference type="Proteomes" id="UP000288805"/>
    </source>
</evidence>
<sequence length="73" mass="8740">MVDFLLNLTKTLRVSMKWKLHEGESSQVRDVKVLITLRSGKKVELLTPNPHVEEEEEEETEKREESRKEERYQ</sequence>
<evidence type="ECO:0000313" key="2">
    <source>
        <dbReference type="EMBL" id="RVW67234.1"/>
    </source>
</evidence>
<dbReference type="AlphaFoldDB" id="A0A438G4U5"/>
<protein>
    <submittedName>
        <fullName evidence="2">Uncharacterized protein</fullName>
    </submittedName>
</protein>
<evidence type="ECO:0000256" key="1">
    <source>
        <dbReference type="SAM" id="MobiDB-lite"/>
    </source>
</evidence>
<accession>A0A438G4U5</accession>
<feature type="compositionally biased region" description="Basic and acidic residues" evidence="1">
    <location>
        <begin position="60"/>
        <end position="73"/>
    </location>
</feature>
<organism evidence="2 3">
    <name type="scientific">Vitis vinifera</name>
    <name type="common">Grape</name>
    <dbReference type="NCBI Taxonomy" id="29760"/>
    <lineage>
        <taxon>Eukaryota</taxon>
        <taxon>Viridiplantae</taxon>
        <taxon>Streptophyta</taxon>
        <taxon>Embryophyta</taxon>
        <taxon>Tracheophyta</taxon>
        <taxon>Spermatophyta</taxon>
        <taxon>Magnoliopsida</taxon>
        <taxon>eudicotyledons</taxon>
        <taxon>Gunneridae</taxon>
        <taxon>Pentapetalae</taxon>
        <taxon>rosids</taxon>
        <taxon>Vitales</taxon>
        <taxon>Vitaceae</taxon>
        <taxon>Viteae</taxon>
        <taxon>Vitis</taxon>
    </lineage>
</organism>
<feature type="region of interest" description="Disordered" evidence="1">
    <location>
        <begin position="45"/>
        <end position="73"/>
    </location>
</feature>
<dbReference type="Proteomes" id="UP000288805">
    <property type="component" value="Unassembled WGS sequence"/>
</dbReference>
<proteinExistence type="predicted"/>
<reference evidence="2 3" key="1">
    <citation type="journal article" date="2018" name="PLoS Genet.">
        <title>Population sequencing reveals clonal diversity and ancestral inbreeding in the grapevine cultivar Chardonnay.</title>
        <authorList>
            <person name="Roach M.J."/>
            <person name="Johnson D.L."/>
            <person name="Bohlmann J."/>
            <person name="van Vuuren H.J."/>
            <person name="Jones S.J."/>
            <person name="Pretorius I.S."/>
            <person name="Schmidt S.A."/>
            <person name="Borneman A.R."/>
        </authorList>
    </citation>
    <scope>NUCLEOTIDE SEQUENCE [LARGE SCALE GENOMIC DNA]</scope>
    <source>
        <strain evidence="3">cv. Chardonnay</strain>
        <tissue evidence="2">Leaf</tissue>
    </source>
</reference>
<dbReference type="EMBL" id="QGNW01000596">
    <property type="protein sequence ID" value="RVW67234.1"/>
    <property type="molecule type" value="Genomic_DNA"/>
</dbReference>